<dbReference type="Proteomes" id="UP001220256">
    <property type="component" value="Unassembled WGS sequence"/>
</dbReference>
<name>A0ABQ8WDN6_PENCH</name>
<proteinExistence type="predicted"/>
<dbReference type="EMBL" id="JAPVEB010000004">
    <property type="protein sequence ID" value="KAJ5264536.1"/>
    <property type="molecule type" value="Genomic_DNA"/>
</dbReference>
<keyword evidence="1" id="KW-0813">Transport</keyword>
<protein>
    <recommendedName>
        <fullName evidence="4">FAD-binding FR-type domain-containing protein</fullName>
    </recommendedName>
</protein>
<evidence type="ECO:0008006" key="4">
    <source>
        <dbReference type="Google" id="ProtNLM"/>
    </source>
</evidence>
<gene>
    <name evidence="2" type="ORF">N7505_007329</name>
</gene>
<dbReference type="CDD" id="cd06186">
    <property type="entry name" value="NOX_Duox_like_FAD_NADP"/>
    <property type="match status" value="1"/>
</dbReference>
<organism evidence="2 3">
    <name type="scientific">Penicillium chrysogenum</name>
    <name type="common">Penicillium notatum</name>
    <dbReference type="NCBI Taxonomy" id="5076"/>
    <lineage>
        <taxon>Eukaryota</taxon>
        <taxon>Fungi</taxon>
        <taxon>Dikarya</taxon>
        <taxon>Ascomycota</taxon>
        <taxon>Pezizomycotina</taxon>
        <taxon>Eurotiomycetes</taxon>
        <taxon>Eurotiomycetidae</taxon>
        <taxon>Eurotiales</taxon>
        <taxon>Aspergillaceae</taxon>
        <taxon>Penicillium</taxon>
        <taxon>Penicillium chrysogenum species complex</taxon>
    </lineage>
</organism>
<comment type="caution">
    <text evidence="2">The sequence shown here is derived from an EMBL/GenBank/DDBJ whole genome shotgun (WGS) entry which is preliminary data.</text>
</comment>
<dbReference type="Gene3D" id="3.40.50.80">
    <property type="entry name" value="Nucleotide-binding domain of ferredoxin-NADP reductase (FNR) module"/>
    <property type="match status" value="1"/>
</dbReference>
<dbReference type="PANTHER" id="PTHR32361:SF26">
    <property type="entry name" value="FAD-BINDING 8 DOMAIN-CONTAINING PROTEIN-RELATED"/>
    <property type="match status" value="1"/>
</dbReference>
<dbReference type="InterPro" id="IPR039261">
    <property type="entry name" value="FNR_nucleotide-bd"/>
</dbReference>
<dbReference type="InterPro" id="IPR051410">
    <property type="entry name" value="Ferric/Cupric_Reductase"/>
</dbReference>
<evidence type="ECO:0000256" key="1">
    <source>
        <dbReference type="ARBA" id="ARBA00022448"/>
    </source>
</evidence>
<evidence type="ECO:0000313" key="2">
    <source>
        <dbReference type="EMBL" id="KAJ5264536.1"/>
    </source>
</evidence>
<evidence type="ECO:0000313" key="3">
    <source>
        <dbReference type="Proteomes" id="UP001220256"/>
    </source>
</evidence>
<dbReference type="PANTHER" id="PTHR32361">
    <property type="entry name" value="FERRIC/CUPRIC REDUCTASE TRANSMEMBRANE COMPONENT"/>
    <property type="match status" value="1"/>
</dbReference>
<accession>A0ABQ8WDN6</accession>
<sequence length="377" mass="42512">MTVVLLSFHIIAELQGQTFSFPLSETRNLLTVIVSTPLNIGASALGILTRFSIPYFRRWSYELFLSRIFVYGTLQNLPSRSSWARLVLGSTTLLELALILYRNGIFSGRGAPRALISCSSKSIRRESLRNATAANIQIILPRPVKIEPRQYINLWMPSPRGRQDTLRLLVRHRKGFSADLIRHGALPTDCLISFLALFTGPHGTTENVGPYETTLIIATGFGIVTLIPYLKEMIHSCNKCTSHTRRLHLVWQTQANEEQMVSAAEGQLDDILEGDIIDKGYTLGISIYVEHDLANSRTPVEKHERIFYYQGVPHYRNIISTEASGSQIERLPNSPDEPGRTLVMGEQIPISYFPQTIAFEIVYATLREAIFIRESSY</sequence>
<keyword evidence="3" id="KW-1185">Reference proteome</keyword>
<reference evidence="2 3" key="1">
    <citation type="journal article" date="2023" name="IMA Fungus">
        <title>Comparative genomic study of the Penicillium genus elucidates a diverse pangenome and 15 lateral gene transfer events.</title>
        <authorList>
            <person name="Petersen C."/>
            <person name="Sorensen T."/>
            <person name="Nielsen M.R."/>
            <person name="Sondergaard T.E."/>
            <person name="Sorensen J.L."/>
            <person name="Fitzpatrick D.A."/>
            <person name="Frisvad J.C."/>
            <person name="Nielsen K.L."/>
        </authorList>
    </citation>
    <scope>NUCLEOTIDE SEQUENCE [LARGE SCALE GENOMIC DNA]</scope>
    <source>
        <strain evidence="2 3">IBT 3361</strain>
    </source>
</reference>